<dbReference type="PANTHER" id="PTHR21301:SF10">
    <property type="entry name" value="REVERSE TRANSCRIPTASE DOMAIN-CONTAINING PROTEIN"/>
    <property type="match status" value="1"/>
</dbReference>
<evidence type="ECO:0008006" key="2">
    <source>
        <dbReference type="Google" id="ProtNLM"/>
    </source>
</evidence>
<accession>A0AAW2HH64</accession>
<name>A0AAW2HH64_9NEOP</name>
<evidence type="ECO:0000313" key="1">
    <source>
        <dbReference type="EMBL" id="KAL0269180.1"/>
    </source>
</evidence>
<dbReference type="EMBL" id="JARGDH010000004">
    <property type="protein sequence ID" value="KAL0269180.1"/>
    <property type="molecule type" value="Genomic_DNA"/>
</dbReference>
<dbReference type="PANTHER" id="PTHR21301">
    <property type="entry name" value="REVERSE TRANSCRIPTASE"/>
    <property type="match status" value="1"/>
</dbReference>
<proteinExistence type="predicted"/>
<organism evidence="1">
    <name type="scientific">Menopon gallinae</name>
    <name type="common">poultry shaft louse</name>
    <dbReference type="NCBI Taxonomy" id="328185"/>
    <lineage>
        <taxon>Eukaryota</taxon>
        <taxon>Metazoa</taxon>
        <taxon>Ecdysozoa</taxon>
        <taxon>Arthropoda</taxon>
        <taxon>Hexapoda</taxon>
        <taxon>Insecta</taxon>
        <taxon>Pterygota</taxon>
        <taxon>Neoptera</taxon>
        <taxon>Paraneoptera</taxon>
        <taxon>Psocodea</taxon>
        <taxon>Troctomorpha</taxon>
        <taxon>Phthiraptera</taxon>
        <taxon>Amblycera</taxon>
        <taxon>Menoponidae</taxon>
        <taxon>Menopon</taxon>
    </lineage>
</organism>
<comment type="caution">
    <text evidence="1">The sequence shown here is derived from an EMBL/GenBank/DDBJ whole genome shotgun (WGS) entry which is preliminary data.</text>
</comment>
<dbReference type="AlphaFoldDB" id="A0AAW2HH64"/>
<protein>
    <recommendedName>
        <fullName evidence="2">Reverse transcriptase domain-containing protein</fullName>
    </recommendedName>
</protein>
<sequence>MKERTVQIKQIKINSEIDERDQMRIYQLTEEIDTIKKTPAHLEKQKQSLLSTLRNLCEEPSKKDRYRRLKRRLFVVDDSPNARTKRPQDQKFSYDPRNSLKKHTRYEEGYKAIVKKDYPTTGEFRKLFPKYKEPDEEEDGRARRRRCRSLGVIPNYLRIKPNIKSPHAHRIYHRAGLALVREQIQTTRSKLDTISKQLLKLHLFLSNTLPTHIWNLLDQMYTRYAEKQKEHISNTQIQKINRLKPPTATTQPDHSKTVINLSTHHISTPAISALAKGQNFAITPNRIPVEDIITRVEATIQLLPSATAEEIRSETVHLLKRTKPPKTNIPPKELQAIKNLKRNQDIIILPADKGNATVILNKTDYQEKMEQLLENSTYTKTKKDPTQNILRNLRKELDKSKSDSTSIHNLIPRNAQTPRIYGLPKIHKTGVPLRPTAISRIKLTDDDLLVSFDVESLFTNVPIDDTLKLLEPHFDHDTLSLFKICLTSSYFQ</sequence>
<gene>
    <name evidence="1" type="ORF">PYX00_006992</name>
</gene>
<reference evidence="1" key="1">
    <citation type="journal article" date="2024" name="Gigascience">
        <title>Chromosome-level genome of the poultry shaft louse Menopon gallinae provides insight into the host-switching and adaptive evolution of parasitic lice.</title>
        <authorList>
            <person name="Xu Y."/>
            <person name="Ma L."/>
            <person name="Liu S."/>
            <person name="Liang Y."/>
            <person name="Liu Q."/>
            <person name="He Z."/>
            <person name="Tian L."/>
            <person name="Duan Y."/>
            <person name="Cai W."/>
            <person name="Li H."/>
            <person name="Song F."/>
        </authorList>
    </citation>
    <scope>NUCLEOTIDE SEQUENCE</scope>
    <source>
        <strain evidence="1">Cailab_2023a</strain>
    </source>
</reference>